<reference evidence="1" key="1">
    <citation type="submission" date="2023-05" db="EMBL/GenBank/DDBJ databases">
        <authorList>
            <consortium name="ELIXIR-Norway"/>
        </authorList>
    </citation>
    <scope>NUCLEOTIDE SEQUENCE</scope>
</reference>
<dbReference type="Proteomes" id="UP001162501">
    <property type="component" value="Chromosome 24"/>
</dbReference>
<sequence>MILMRSRHGNRPPRRRAGQVAAPARPPRAQRAPLLPQVAARAGRARSRGHAHSGRLGASRGRQVRWAAGSPRPPPVGVSPGAPE</sequence>
<gene>
    <name evidence="1" type="ORF">MRATA1EN3_LOCUS14111</name>
</gene>
<evidence type="ECO:0000313" key="2">
    <source>
        <dbReference type="Proteomes" id="UP001162501"/>
    </source>
</evidence>
<protein>
    <submittedName>
        <fullName evidence="1">Uncharacterized protein</fullName>
    </submittedName>
</protein>
<evidence type="ECO:0000313" key="1">
    <source>
        <dbReference type="EMBL" id="CAI9702898.1"/>
    </source>
</evidence>
<accession>A0ACB0EQQ1</accession>
<organism evidence="1 2">
    <name type="scientific">Rangifer tarandus platyrhynchus</name>
    <name type="common">Svalbard reindeer</name>
    <dbReference type="NCBI Taxonomy" id="3082113"/>
    <lineage>
        <taxon>Eukaryota</taxon>
        <taxon>Metazoa</taxon>
        <taxon>Chordata</taxon>
        <taxon>Craniata</taxon>
        <taxon>Vertebrata</taxon>
        <taxon>Euteleostomi</taxon>
        <taxon>Mammalia</taxon>
        <taxon>Eutheria</taxon>
        <taxon>Laurasiatheria</taxon>
        <taxon>Artiodactyla</taxon>
        <taxon>Ruminantia</taxon>
        <taxon>Pecora</taxon>
        <taxon>Cervidae</taxon>
        <taxon>Odocoileinae</taxon>
        <taxon>Rangifer</taxon>
    </lineage>
</organism>
<proteinExistence type="predicted"/>
<name>A0ACB0EQQ1_RANTA</name>
<dbReference type="EMBL" id="OX596108">
    <property type="protein sequence ID" value="CAI9702898.1"/>
    <property type="molecule type" value="Genomic_DNA"/>
</dbReference>